<keyword evidence="1" id="KW-0472">Membrane</keyword>
<dbReference type="KEGG" id="spai:FPZ24_09065"/>
<sequence>MATNLDLESKAGAPSLPANQLPAPFTVESGDAATRKWVSYILIAILAALILAAFVDLFIVNGPNPAKPNAITDGTVLSTYNNAIATDSTADADRLLRLLNIIFGPVVTLVSSVVGFYFGARTAKEGSNG</sequence>
<feature type="transmembrane region" description="Helical" evidence="1">
    <location>
        <begin position="98"/>
        <end position="120"/>
    </location>
</feature>
<keyword evidence="1" id="KW-0812">Transmembrane</keyword>
<feature type="transmembrane region" description="Helical" evidence="1">
    <location>
        <begin position="37"/>
        <end position="59"/>
    </location>
</feature>
<dbReference type="OrthoDB" id="7584805at2"/>
<keyword evidence="3" id="KW-1185">Reference proteome</keyword>
<dbReference type="RefSeq" id="WP_146571273.1">
    <property type="nucleotide sequence ID" value="NZ_CP042306.1"/>
</dbReference>
<protein>
    <submittedName>
        <fullName evidence="2">Uncharacterized protein</fullName>
    </submittedName>
</protein>
<evidence type="ECO:0000313" key="3">
    <source>
        <dbReference type="Proteomes" id="UP000315673"/>
    </source>
</evidence>
<evidence type="ECO:0000256" key="1">
    <source>
        <dbReference type="SAM" id="Phobius"/>
    </source>
</evidence>
<evidence type="ECO:0000313" key="2">
    <source>
        <dbReference type="EMBL" id="QDZ07621.1"/>
    </source>
</evidence>
<dbReference type="EMBL" id="CP042306">
    <property type="protein sequence ID" value="QDZ07621.1"/>
    <property type="molecule type" value="Genomic_DNA"/>
</dbReference>
<keyword evidence="1" id="KW-1133">Transmembrane helix</keyword>
<accession>A0A5B8LHU6</accession>
<proteinExistence type="predicted"/>
<name>A0A5B8LHU6_9SPHN</name>
<dbReference type="AlphaFoldDB" id="A0A5B8LHU6"/>
<organism evidence="2 3">
    <name type="scientific">Sphingomonas panacisoli</name>
    <dbReference type="NCBI Taxonomy" id="1813879"/>
    <lineage>
        <taxon>Bacteria</taxon>
        <taxon>Pseudomonadati</taxon>
        <taxon>Pseudomonadota</taxon>
        <taxon>Alphaproteobacteria</taxon>
        <taxon>Sphingomonadales</taxon>
        <taxon>Sphingomonadaceae</taxon>
        <taxon>Sphingomonas</taxon>
    </lineage>
</organism>
<dbReference type="Proteomes" id="UP000315673">
    <property type="component" value="Chromosome"/>
</dbReference>
<gene>
    <name evidence="2" type="ORF">FPZ24_09065</name>
</gene>
<reference evidence="2 3" key="1">
    <citation type="submission" date="2019-07" db="EMBL/GenBank/DDBJ databases">
        <title>Full genome sequence of Sphingomonas sp. 4R-6-7(HKS19).</title>
        <authorList>
            <person name="Im W.-T."/>
        </authorList>
    </citation>
    <scope>NUCLEOTIDE SEQUENCE [LARGE SCALE GENOMIC DNA]</scope>
    <source>
        <strain evidence="2 3">HKS19</strain>
    </source>
</reference>